<keyword evidence="3 9" id="KW-1003">Cell membrane</keyword>
<dbReference type="NCBIfam" id="TIGR01331">
    <property type="entry name" value="bisphos_cysQ"/>
    <property type="match status" value="1"/>
</dbReference>
<dbReference type="PRINTS" id="PR00377">
    <property type="entry name" value="IMPHPHTASES"/>
</dbReference>
<dbReference type="GeneID" id="90766684"/>
<dbReference type="KEGG" id="rpod:E0E05_05185"/>
<evidence type="ECO:0000256" key="3">
    <source>
        <dbReference type="ARBA" id="ARBA00022475"/>
    </source>
</evidence>
<dbReference type="GO" id="GO:0050427">
    <property type="term" value="P:3'-phosphoadenosine 5'-phosphosulfate metabolic process"/>
    <property type="evidence" value="ECO:0007669"/>
    <property type="project" value="TreeGrafter"/>
</dbReference>
<dbReference type="GO" id="GO:0005886">
    <property type="term" value="C:plasma membrane"/>
    <property type="evidence" value="ECO:0007669"/>
    <property type="project" value="UniProtKB-SubCell"/>
</dbReference>
<evidence type="ECO:0000256" key="8">
    <source>
        <dbReference type="ARBA" id="ARBA00023136"/>
    </source>
</evidence>
<dbReference type="PANTHER" id="PTHR43028">
    <property type="entry name" value="3'(2'),5'-BISPHOSPHATE NUCLEOTIDASE 1"/>
    <property type="match status" value="1"/>
</dbReference>
<feature type="binding site" evidence="9">
    <location>
        <position position="62"/>
    </location>
    <ligand>
        <name>Mg(2+)</name>
        <dbReference type="ChEBI" id="CHEBI:18420"/>
        <label>1</label>
    </ligand>
</feature>
<keyword evidence="12" id="KW-1185">Reference proteome</keyword>
<dbReference type="Pfam" id="PF00459">
    <property type="entry name" value="Inositol_P"/>
    <property type="match status" value="1"/>
</dbReference>
<evidence type="ECO:0000256" key="9">
    <source>
        <dbReference type="HAMAP-Rule" id="MF_02095"/>
    </source>
</evidence>
<comment type="catalytic activity">
    <reaction evidence="1 9">
        <text>adenosine 3',5'-bisphosphate + H2O = AMP + phosphate</text>
        <dbReference type="Rhea" id="RHEA:10040"/>
        <dbReference type="ChEBI" id="CHEBI:15377"/>
        <dbReference type="ChEBI" id="CHEBI:43474"/>
        <dbReference type="ChEBI" id="CHEBI:58343"/>
        <dbReference type="ChEBI" id="CHEBI:456215"/>
        <dbReference type="EC" id="3.1.3.7"/>
    </reaction>
</comment>
<dbReference type="RefSeq" id="WP_131617905.1">
    <property type="nucleotide sequence ID" value="NZ_CP036532.1"/>
</dbReference>
<proteinExistence type="inferred from homology"/>
<evidence type="ECO:0000313" key="12">
    <source>
        <dbReference type="Proteomes" id="UP000293719"/>
    </source>
</evidence>
<dbReference type="Gene3D" id="3.30.540.10">
    <property type="entry name" value="Fructose-1,6-Bisphosphatase, subunit A, domain 1"/>
    <property type="match status" value="1"/>
</dbReference>
<feature type="binding site" evidence="10">
    <location>
        <position position="81"/>
    </location>
    <ligand>
        <name>Mg(2+)</name>
        <dbReference type="ChEBI" id="CHEBI:18420"/>
        <label>1</label>
        <note>catalytic</note>
    </ligand>
</feature>
<comment type="similarity">
    <text evidence="2 9">Belongs to the inositol monophosphatase superfamily. CysQ family.</text>
</comment>
<feature type="binding site" evidence="9">
    <location>
        <position position="62"/>
    </location>
    <ligand>
        <name>substrate</name>
    </ligand>
</feature>
<dbReference type="InterPro" id="IPR020583">
    <property type="entry name" value="Inositol_monoP_metal-BS"/>
</dbReference>
<protein>
    <recommendedName>
        <fullName evidence="9">3'(2'),5'-bisphosphate nucleotidase CysQ</fullName>
        <ecNumber evidence="9">3.1.3.7</ecNumber>
    </recommendedName>
    <alternativeName>
        <fullName evidence="9">3'(2'),5-bisphosphonucleoside 3'(2')-phosphohydrolase</fullName>
    </alternativeName>
    <alternativeName>
        <fullName evidence="9">3'-phosphoadenosine 5'-phosphate phosphatase</fullName>
        <shortName evidence="9">PAP phosphatase</shortName>
    </alternativeName>
</protein>
<dbReference type="InterPro" id="IPR000760">
    <property type="entry name" value="Inositol_monophosphatase-like"/>
</dbReference>
<feature type="binding site" evidence="9">
    <location>
        <position position="208"/>
    </location>
    <ligand>
        <name>Mg(2+)</name>
        <dbReference type="ChEBI" id="CHEBI:18420"/>
        <label>2</label>
    </ligand>
</feature>
<feature type="binding site" evidence="9">
    <location>
        <position position="81"/>
    </location>
    <ligand>
        <name>Mg(2+)</name>
        <dbReference type="ChEBI" id="CHEBI:18420"/>
        <label>1</label>
    </ligand>
</feature>
<dbReference type="SUPFAM" id="SSF56655">
    <property type="entry name" value="Carbohydrate phosphatase"/>
    <property type="match status" value="1"/>
</dbReference>
<organism evidence="11 12">
    <name type="scientific">Roseitalea porphyridii</name>
    <dbReference type="NCBI Taxonomy" id="1852022"/>
    <lineage>
        <taxon>Bacteria</taxon>
        <taxon>Pseudomonadati</taxon>
        <taxon>Pseudomonadota</taxon>
        <taxon>Alphaproteobacteria</taxon>
        <taxon>Hyphomicrobiales</taxon>
        <taxon>Ahrensiaceae</taxon>
        <taxon>Roseitalea</taxon>
    </lineage>
</organism>
<feature type="binding site" evidence="10">
    <location>
        <position position="208"/>
    </location>
    <ligand>
        <name>Mg(2+)</name>
        <dbReference type="ChEBI" id="CHEBI:18420"/>
        <label>1</label>
        <note>catalytic</note>
    </ligand>
</feature>
<dbReference type="InterPro" id="IPR006240">
    <property type="entry name" value="CysQ"/>
</dbReference>
<keyword evidence="8 9" id="KW-0472">Membrane</keyword>
<evidence type="ECO:0000313" key="11">
    <source>
        <dbReference type="EMBL" id="QBK32265.1"/>
    </source>
</evidence>
<dbReference type="Proteomes" id="UP000293719">
    <property type="component" value="Chromosome"/>
</dbReference>
<reference evidence="11 12" key="1">
    <citation type="journal article" date="2017" name="Int. J. Syst. Evol. Microbiol.">
        <title>Roseitalea porphyridii gen. nov., sp. nov., isolated from a red alga, and reclassification of Hoeflea suaedae Chung et al. 2013 as Pseudohoeflea suaedae gen. nov., comb. nov.</title>
        <authorList>
            <person name="Hyeon J.W."/>
            <person name="Jeong S.E."/>
            <person name="Baek K."/>
            <person name="Jeon C.O."/>
        </authorList>
    </citation>
    <scope>NUCLEOTIDE SEQUENCE [LARGE SCALE GENOMIC DNA]</scope>
    <source>
        <strain evidence="11 12">MA7-20</strain>
    </source>
</reference>
<feature type="binding site" evidence="10">
    <location>
        <position position="84"/>
    </location>
    <ligand>
        <name>Mg(2+)</name>
        <dbReference type="ChEBI" id="CHEBI:18420"/>
        <label>1</label>
        <note>catalytic</note>
    </ligand>
</feature>
<dbReference type="OrthoDB" id="9785695at2"/>
<keyword evidence="6 9" id="KW-0378">Hydrolase</keyword>
<evidence type="ECO:0000256" key="4">
    <source>
        <dbReference type="ARBA" id="ARBA00022519"/>
    </source>
</evidence>
<keyword evidence="7 9" id="KW-0460">Magnesium</keyword>
<dbReference type="CDD" id="cd01638">
    <property type="entry name" value="CysQ"/>
    <property type="match status" value="1"/>
</dbReference>
<gene>
    <name evidence="9 11" type="primary">cysQ</name>
    <name evidence="11" type="ORF">E0E05_05185</name>
</gene>
<dbReference type="EMBL" id="CP036532">
    <property type="protein sequence ID" value="QBK32265.1"/>
    <property type="molecule type" value="Genomic_DNA"/>
</dbReference>
<name>A0A4P6V4N6_9HYPH</name>
<keyword evidence="5 9" id="KW-0479">Metal-binding</keyword>
<evidence type="ECO:0000256" key="2">
    <source>
        <dbReference type="ARBA" id="ARBA00005289"/>
    </source>
</evidence>
<dbReference type="GO" id="GO:0000103">
    <property type="term" value="P:sulfate assimilation"/>
    <property type="evidence" value="ECO:0007669"/>
    <property type="project" value="TreeGrafter"/>
</dbReference>
<feature type="binding site" evidence="9">
    <location>
        <position position="83"/>
    </location>
    <ligand>
        <name>Mg(2+)</name>
        <dbReference type="ChEBI" id="CHEBI:18420"/>
        <label>1</label>
    </ligand>
</feature>
<dbReference type="GO" id="GO:0008441">
    <property type="term" value="F:3'(2'),5'-bisphosphate nucleotidase activity"/>
    <property type="evidence" value="ECO:0007669"/>
    <property type="project" value="UniProtKB-UniRule"/>
</dbReference>
<evidence type="ECO:0000256" key="6">
    <source>
        <dbReference type="ARBA" id="ARBA00022801"/>
    </source>
</evidence>
<evidence type="ECO:0000256" key="1">
    <source>
        <dbReference type="ARBA" id="ARBA00001625"/>
    </source>
</evidence>
<dbReference type="HAMAP" id="MF_02095">
    <property type="entry name" value="CysQ"/>
    <property type="match status" value="1"/>
</dbReference>
<dbReference type="InterPro" id="IPR050725">
    <property type="entry name" value="CysQ/Inositol_MonoPase"/>
</dbReference>
<evidence type="ECO:0000256" key="5">
    <source>
        <dbReference type="ARBA" id="ARBA00022723"/>
    </source>
</evidence>
<feature type="binding site" evidence="10">
    <location>
        <position position="83"/>
    </location>
    <ligand>
        <name>Mg(2+)</name>
        <dbReference type="ChEBI" id="CHEBI:18420"/>
        <label>1</label>
        <note>catalytic</note>
    </ligand>
</feature>
<accession>A0A4P6V4N6</accession>
<dbReference type="GO" id="GO:0000287">
    <property type="term" value="F:magnesium ion binding"/>
    <property type="evidence" value="ECO:0007669"/>
    <property type="project" value="UniProtKB-UniRule"/>
</dbReference>
<feature type="binding site" evidence="9">
    <location>
        <position position="208"/>
    </location>
    <ligand>
        <name>substrate</name>
    </ligand>
</feature>
<dbReference type="InterPro" id="IPR020550">
    <property type="entry name" value="Inositol_monophosphatase_CS"/>
</dbReference>
<feature type="binding site" evidence="9">
    <location>
        <begin position="83"/>
        <end position="86"/>
    </location>
    <ligand>
        <name>substrate</name>
    </ligand>
</feature>
<dbReference type="AlphaFoldDB" id="A0A4P6V4N6"/>
<evidence type="ECO:0000256" key="10">
    <source>
        <dbReference type="PIRSR" id="PIRSR600760-2"/>
    </source>
</evidence>
<dbReference type="PROSITE" id="PS00630">
    <property type="entry name" value="IMP_2"/>
    <property type="match status" value="1"/>
</dbReference>
<feature type="binding site" evidence="10">
    <location>
        <position position="62"/>
    </location>
    <ligand>
        <name>Mg(2+)</name>
        <dbReference type="ChEBI" id="CHEBI:18420"/>
        <label>1</label>
        <note>catalytic</note>
    </ligand>
</feature>
<comment type="subcellular location">
    <subcellularLocation>
        <location evidence="9">Cell inner membrane</location>
        <topology evidence="9">Peripheral membrane protein</topology>
        <orientation evidence="9">Cytoplasmic side</orientation>
    </subcellularLocation>
</comment>
<comment type="function">
    <text evidence="9">Converts adenosine-3',5'-bisphosphate (PAP) to AMP.</text>
</comment>
<sequence>MLTSLIPILRRAGRAALDIYEGGFTVSHKADCTPVTEADVAVDEIVVSALQKAYPAIPVVSEERVASLAAARGAHRFFLVDPIDGTKEFIRRTGEFTINVGLIEGGEPVAGIVYAPALGRLFLAEPGEAAQELCEKDTRTPLKVRPCADDSDLVALASRFHDSPETRDFLRQHAIESCVTAGSSLKFCVLAAGKADIYPRFGKTMEWDTAAGDAVLRAAGGEVVTLDNAPLAYGKPGYENPDFIASSPQARARCLGASRAADTGP</sequence>
<comment type="cofactor">
    <cofactor evidence="9 10">
        <name>Mg(2+)</name>
        <dbReference type="ChEBI" id="CHEBI:18420"/>
    </cofactor>
</comment>
<keyword evidence="4 9" id="KW-0997">Cell inner membrane</keyword>
<dbReference type="Gene3D" id="3.40.190.80">
    <property type="match status" value="1"/>
</dbReference>
<feature type="binding site" evidence="9">
    <location>
        <position position="81"/>
    </location>
    <ligand>
        <name>Mg(2+)</name>
        <dbReference type="ChEBI" id="CHEBI:18420"/>
        <label>2</label>
    </ligand>
</feature>
<dbReference type="PANTHER" id="PTHR43028:SF5">
    <property type="entry name" value="3'(2'),5'-BISPHOSPHATE NUCLEOTIDASE 1"/>
    <property type="match status" value="1"/>
</dbReference>
<dbReference type="GO" id="GO:0046854">
    <property type="term" value="P:phosphatidylinositol phosphate biosynthetic process"/>
    <property type="evidence" value="ECO:0007669"/>
    <property type="project" value="InterPro"/>
</dbReference>
<evidence type="ECO:0000256" key="7">
    <source>
        <dbReference type="ARBA" id="ARBA00022842"/>
    </source>
</evidence>
<feature type="binding site" evidence="9">
    <location>
        <position position="84"/>
    </location>
    <ligand>
        <name>Mg(2+)</name>
        <dbReference type="ChEBI" id="CHEBI:18420"/>
        <label>2</label>
    </ligand>
</feature>
<dbReference type="PROSITE" id="PS00629">
    <property type="entry name" value="IMP_1"/>
    <property type="match status" value="1"/>
</dbReference>
<dbReference type="EC" id="3.1.3.7" evidence="9"/>